<reference evidence="1 2" key="1">
    <citation type="submission" date="2024-04" db="EMBL/GenBank/DDBJ databases">
        <authorList>
            <person name="Fracassetti M."/>
        </authorList>
    </citation>
    <scope>NUCLEOTIDE SEQUENCE [LARGE SCALE GENOMIC DNA]</scope>
</reference>
<keyword evidence="2" id="KW-1185">Reference proteome</keyword>
<proteinExistence type="predicted"/>
<dbReference type="EMBL" id="OZ034815">
    <property type="protein sequence ID" value="CAL1372562.1"/>
    <property type="molecule type" value="Genomic_DNA"/>
</dbReference>
<organism evidence="1 2">
    <name type="scientific">Linum trigynum</name>
    <dbReference type="NCBI Taxonomy" id="586398"/>
    <lineage>
        <taxon>Eukaryota</taxon>
        <taxon>Viridiplantae</taxon>
        <taxon>Streptophyta</taxon>
        <taxon>Embryophyta</taxon>
        <taxon>Tracheophyta</taxon>
        <taxon>Spermatophyta</taxon>
        <taxon>Magnoliopsida</taxon>
        <taxon>eudicotyledons</taxon>
        <taxon>Gunneridae</taxon>
        <taxon>Pentapetalae</taxon>
        <taxon>rosids</taxon>
        <taxon>fabids</taxon>
        <taxon>Malpighiales</taxon>
        <taxon>Linaceae</taxon>
        <taxon>Linum</taxon>
    </lineage>
</organism>
<dbReference type="Proteomes" id="UP001497516">
    <property type="component" value="Chromosome 2"/>
</dbReference>
<evidence type="ECO:0000313" key="2">
    <source>
        <dbReference type="Proteomes" id="UP001497516"/>
    </source>
</evidence>
<accession>A0AAV2DH01</accession>
<name>A0AAV2DH01_9ROSI</name>
<gene>
    <name evidence="1" type="ORF">LTRI10_LOCUS14558</name>
</gene>
<evidence type="ECO:0000313" key="1">
    <source>
        <dbReference type="EMBL" id="CAL1372562.1"/>
    </source>
</evidence>
<sequence length="112" mass="12266">MSQIGWDWGSNEVSPFSRPPGGGYKLCAWRRGDGYSVLSAVNCTAMRGRGGELRGERIEEAEDERRAAVNPSQLVKAEDICSVDKGKGHPEMVKACRNGEMGSDLGWAENEY</sequence>
<dbReference type="AlphaFoldDB" id="A0AAV2DH01"/>
<protein>
    <submittedName>
        <fullName evidence="1">Uncharacterized protein</fullName>
    </submittedName>
</protein>